<protein>
    <submittedName>
        <fullName evidence="1">Uncharacterized protein</fullName>
    </submittedName>
</protein>
<proteinExistence type="predicted"/>
<keyword evidence="2" id="KW-1185">Reference proteome</keyword>
<evidence type="ECO:0000313" key="2">
    <source>
        <dbReference type="Proteomes" id="UP000278441"/>
    </source>
</evidence>
<evidence type="ECO:0000313" key="1">
    <source>
        <dbReference type="EMBL" id="AUR99008.1"/>
    </source>
</evidence>
<dbReference type="EMBL" id="MG592625">
    <property type="protein sequence ID" value="AUR99008.1"/>
    <property type="molecule type" value="Genomic_DNA"/>
</dbReference>
<dbReference type="Proteomes" id="UP000278441">
    <property type="component" value="Segment"/>
</dbReference>
<organism evidence="1 2">
    <name type="scientific">Vibrio phage 1.261.O._10N.286.51.A7</name>
    <dbReference type="NCBI Taxonomy" id="1881237"/>
    <lineage>
        <taxon>Viruses</taxon>
        <taxon>Duplodnaviria</taxon>
        <taxon>Heunggongvirae</taxon>
        <taxon>Uroviricota</taxon>
        <taxon>Caudoviricetes</taxon>
        <taxon>Schitoviridae</taxon>
        <taxon>Mukerjeevirus</taxon>
        <taxon>Mukerjeevirus mv51A7</taxon>
    </lineage>
</organism>
<name>A0A2I7RZC4_9CAUD</name>
<accession>A0A2I7RZC4</accession>
<reference evidence="1 2" key="1">
    <citation type="submission" date="2017-11" db="EMBL/GenBank/DDBJ databases">
        <title>A major lineage of nontailed dsDNA viruses as unrecognized killers of marine bacteria.</title>
        <authorList>
            <person name="Kauffman K.M."/>
            <person name="Hussain F.A."/>
            <person name="Yang J."/>
            <person name="Arevalo P."/>
            <person name="Brown J.M."/>
            <person name="Chang W.K."/>
            <person name="VanInsberghe D."/>
            <person name="Elsherbini J."/>
            <person name="Cutler M.B."/>
            <person name="Kelly L."/>
            <person name="Polz M.F."/>
        </authorList>
    </citation>
    <scope>NUCLEOTIDE SEQUENCE [LARGE SCALE GENOMIC DNA]</scope>
</reference>
<sequence>MITWHEFKDLVEEQLLDSGIDPKEAQIEWIDFGGTDHPEVTVSQGSDGRIEIEIGDS</sequence>
<gene>
    <name evidence="1" type="ORF">NVP1261O_04</name>
</gene>